<name>A0A9D2IIK6_9FIRM</name>
<dbReference type="EMBL" id="DXCF01000039">
    <property type="protein sequence ID" value="HIZ10375.1"/>
    <property type="molecule type" value="Genomic_DNA"/>
</dbReference>
<proteinExistence type="predicted"/>
<accession>A0A9D2IIK6</accession>
<dbReference type="Proteomes" id="UP000824025">
    <property type="component" value="Unassembled WGS sequence"/>
</dbReference>
<reference evidence="1" key="1">
    <citation type="journal article" date="2021" name="PeerJ">
        <title>Extensive microbial diversity within the chicken gut microbiome revealed by metagenomics and culture.</title>
        <authorList>
            <person name="Gilroy R."/>
            <person name="Ravi A."/>
            <person name="Getino M."/>
            <person name="Pursley I."/>
            <person name="Horton D.L."/>
            <person name="Alikhan N.F."/>
            <person name="Baker D."/>
            <person name="Gharbi K."/>
            <person name="Hall N."/>
            <person name="Watson M."/>
            <person name="Adriaenssens E.M."/>
            <person name="Foster-Nyarko E."/>
            <person name="Jarju S."/>
            <person name="Secka A."/>
            <person name="Antonio M."/>
            <person name="Oren A."/>
            <person name="Chaudhuri R.R."/>
            <person name="La Ragione R."/>
            <person name="Hildebrand F."/>
            <person name="Pallen M.J."/>
        </authorList>
    </citation>
    <scope>NUCLEOTIDE SEQUENCE</scope>
    <source>
        <strain evidence="1">CHK192-19661</strain>
    </source>
</reference>
<evidence type="ECO:0000313" key="1">
    <source>
        <dbReference type="EMBL" id="HIZ10375.1"/>
    </source>
</evidence>
<gene>
    <name evidence="1" type="ORF">H9726_07795</name>
</gene>
<organism evidence="1 2">
    <name type="scientific">Candidatus Borkfalkia avicola</name>
    <dbReference type="NCBI Taxonomy" id="2838503"/>
    <lineage>
        <taxon>Bacteria</taxon>
        <taxon>Bacillati</taxon>
        <taxon>Bacillota</taxon>
        <taxon>Clostridia</taxon>
        <taxon>Christensenellales</taxon>
        <taxon>Christensenellaceae</taxon>
        <taxon>Candidatus Borkfalkia</taxon>
    </lineage>
</organism>
<sequence>MAYLKIFSSGGGRQIGEMRIIDNQNIIFDMKGNKVGYCVVTNCKEKYYDTEGRIVETLEDLLLHK</sequence>
<comment type="caution">
    <text evidence="1">The sequence shown here is derived from an EMBL/GenBank/DDBJ whole genome shotgun (WGS) entry which is preliminary data.</text>
</comment>
<dbReference type="AlphaFoldDB" id="A0A9D2IIK6"/>
<evidence type="ECO:0000313" key="2">
    <source>
        <dbReference type="Proteomes" id="UP000824025"/>
    </source>
</evidence>
<protein>
    <submittedName>
        <fullName evidence="1">Uncharacterized protein</fullName>
    </submittedName>
</protein>
<reference evidence="1" key="2">
    <citation type="submission" date="2021-04" db="EMBL/GenBank/DDBJ databases">
        <authorList>
            <person name="Gilroy R."/>
        </authorList>
    </citation>
    <scope>NUCLEOTIDE SEQUENCE</scope>
    <source>
        <strain evidence="1">CHK192-19661</strain>
    </source>
</reference>